<proteinExistence type="predicted"/>
<dbReference type="EMBL" id="KZ821250">
    <property type="protein sequence ID" value="PYH42657.1"/>
    <property type="molecule type" value="Genomic_DNA"/>
</dbReference>
<evidence type="ECO:0000313" key="2">
    <source>
        <dbReference type="EMBL" id="PYH42657.1"/>
    </source>
</evidence>
<keyword evidence="3" id="KW-1185">Reference proteome</keyword>
<organism evidence="2 3">
    <name type="scientific">Aspergillus saccharolyticus JOP 1030-1</name>
    <dbReference type="NCBI Taxonomy" id="1450539"/>
    <lineage>
        <taxon>Eukaryota</taxon>
        <taxon>Fungi</taxon>
        <taxon>Dikarya</taxon>
        <taxon>Ascomycota</taxon>
        <taxon>Pezizomycotina</taxon>
        <taxon>Eurotiomycetes</taxon>
        <taxon>Eurotiomycetidae</taxon>
        <taxon>Eurotiales</taxon>
        <taxon>Aspergillaceae</taxon>
        <taxon>Aspergillus</taxon>
        <taxon>Aspergillus subgen. Circumdati</taxon>
    </lineage>
</organism>
<dbReference type="RefSeq" id="XP_025428639.1">
    <property type="nucleotide sequence ID" value="XM_025572094.1"/>
</dbReference>
<evidence type="ECO:0000256" key="1">
    <source>
        <dbReference type="SAM" id="Phobius"/>
    </source>
</evidence>
<accession>A0A318Z8G9</accession>
<protein>
    <submittedName>
        <fullName evidence="2">Uncharacterized protein</fullName>
    </submittedName>
</protein>
<keyword evidence="1" id="KW-0812">Transmembrane</keyword>
<keyword evidence="1" id="KW-1133">Transmembrane helix</keyword>
<dbReference type="STRING" id="1450539.A0A318Z8G9"/>
<dbReference type="AlphaFoldDB" id="A0A318Z8G9"/>
<keyword evidence="1" id="KW-0472">Membrane</keyword>
<sequence length="60" mass="7041">QFNNKYILGGYQPTKVDYLEIFTSLIFLYNKSCNVYTYLLIRALLLLLVITTFQQELAQS</sequence>
<gene>
    <name evidence="2" type="ORF">BP01DRAFT_302968</name>
</gene>
<reference evidence="2 3" key="1">
    <citation type="submission" date="2016-12" db="EMBL/GenBank/DDBJ databases">
        <title>The genomes of Aspergillus section Nigri reveals drivers in fungal speciation.</title>
        <authorList>
            <consortium name="DOE Joint Genome Institute"/>
            <person name="Vesth T.C."/>
            <person name="Nybo J."/>
            <person name="Theobald S."/>
            <person name="Brandl J."/>
            <person name="Frisvad J.C."/>
            <person name="Nielsen K.F."/>
            <person name="Lyhne E.K."/>
            <person name="Kogle M.E."/>
            <person name="Kuo A."/>
            <person name="Riley R."/>
            <person name="Clum A."/>
            <person name="Nolan M."/>
            <person name="Lipzen A."/>
            <person name="Salamov A."/>
            <person name="Henrissat B."/>
            <person name="Wiebenga A."/>
            <person name="De Vries R.P."/>
            <person name="Grigoriev I.V."/>
            <person name="Mortensen U.H."/>
            <person name="Andersen M.R."/>
            <person name="Baker S.E."/>
        </authorList>
    </citation>
    <scope>NUCLEOTIDE SEQUENCE [LARGE SCALE GENOMIC DNA]</scope>
    <source>
        <strain evidence="2 3">JOP 1030-1</strain>
    </source>
</reference>
<dbReference type="Proteomes" id="UP000248349">
    <property type="component" value="Unassembled WGS sequence"/>
</dbReference>
<feature type="non-terminal residue" evidence="2">
    <location>
        <position position="1"/>
    </location>
</feature>
<evidence type="ECO:0000313" key="3">
    <source>
        <dbReference type="Proteomes" id="UP000248349"/>
    </source>
</evidence>
<feature type="transmembrane region" description="Helical" evidence="1">
    <location>
        <begin position="35"/>
        <end position="53"/>
    </location>
</feature>
<name>A0A318Z8G9_9EURO</name>
<dbReference type="OrthoDB" id="529367at2759"/>
<dbReference type="GeneID" id="37073322"/>